<name>K7G0U6_PELSI</name>
<dbReference type="Ensembl" id="ENSPSIT00000013971.1">
    <property type="protein sequence ID" value="ENSPSIP00000013906.1"/>
    <property type="gene ID" value="ENSPSIG00000012443.1"/>
</dbReference>
<dbReference type="InterPro" id="IPR016186">
    <property type="entry name" value="C-type_lectin-like/link_sf"/>
</dbReference>
<keyword evidence="3" id="KW-1133">Transmembrane helix</keyword>
<dbReference type="PROSITE" id="PS50041">
    <property type="entry name" value="C_TYPE_LECTIN_2"/>
    <property type="match status" value="1"/>
</dbReference>
<dbReference type="InterPro" id="IPR050828">
    <property type="entry name" value="C-type_lectin/matrix_domain"/>
</dbReference>
<organism evidence="5 6">
    <name type="scientific">Pelodiscus sinensis</name>
    <name type="common">Chinese softshell turtle</name>
    <name type="synonym">Trionyx sinensis</name>
    <dbReference type="NCBI Taxonomy" id="13735"/>
    <lineage>
        <taxon>Eukaryota</taxon>
        <taxon>Metazoa</taxon>
        <taxon>Chordata</taxon>
        <taxon>Craniata</taxon>
        <taxon>Vertebrata</taxon>
        <taxon>Euteleostomi</taxon>
        <taxon>Archelosauria</taxon>
        <taxon>Testudinata</taxon>
        <taxon>Testudines</taxon>
        <taxon>Cryptodira</taxon>
        <taxon>Trionychia</taxon>
        <taxon>Trionychidae</taxon>
        <taxon>Pelodiscus</taxon>
    </lineage>
</organism>
<dbReference type="AlphaFoldDB" id="K7G0U6"/>
<keyword evidence="3" id="KW-0472">Membrane</keyword>
<evidence type="ECO:0000313" key="6">
    <source>
        <dbReference type="Proteomes" id="UP000007267"/>
    </source>
</evidence>
<evidence type="ECO:0000256" key="3">
    <source>
        <dbReference type="SAM" id="Phobius"/>
    </source>
</evidence>
<dbReference type="GO" id="GO:0005886">
    <property type="term" value="C:plasma membrane"/>
    <property type="evidence" value="ECO:0007669"/>
    <property type="project" value="UniProtKB-SubCell"/>
</dbReference>
<comment type="subcellular location">
    <subcellularLocation>
        <location evidence="1">Cell membrane</location>
        <topology evidence="1">Single-pass type II membrane protein</topology>
    </subcellularLocation>
</comment>
<dbReference type="SMART" id="SM00034">
    <property type="entry name" value="CLECT"/>
    <property type="match status" value="1"/>
</dbReference>
<dbReference type="EMBL" id="AGCU01092130">
    <property type="status" value="NOT_ANNOTATED_CDS"/>
    <property type="molecule type" value="Genomic_DNA"/>
</dbReference>
<keyword evidence="2" id="KW-0430">Lectin</keyword>
<dbReference type="PANTHER" id="PTHR45710:SF35">
    <property type="entry name" value="C-TYPE LECTIN DOMAIN FAMILY 2 MEMBER D"/>
    <property type="match status" value="1"/>
</dbReference>
<feature type="transmembrane region" description="Helical" evidence="3">
    <location>
        <begin position="23"/>
        <end position="44"/>
    </location>
</feature>
<evidence type="ECO:0000313" key="5">
    <source>
        <dbReference type="Ensembl" id="ENSPSIP00000013906.1"/>
    </source>
</evidence>
<dbReference type="EMBL" id="AGCU01092131">
    <property type="status" value="NOT_ANNOTATED_CDS"/>
    <property type="molecule type" value="Genomic_DNA"/>
</dbReference>
<dbReference type="EMBL" id="AGCU01092128">
    <property type="status" value="NOT_ANNOTATED_CDS"/>
    <property type="molecule type" value="Genomic_DNA"/>
</dbReference>
<sequence>MLRDQREERRDVGVILEHLKKKWILILVSIVIIILSITIIALAARQSPPCPSCLPPVAAACPDGWVGFQGKCFYLSETEGNWSTSQNHCASLNASLATVDSLPELAFMLRYKGVPFCWIGLQREQDQGQPWKWTNGTIFNNLFEIRGEGQCAYLDERGVSSARCYSDRHFICSQPDECSRRKLSAARGDTMSKIT</sequence>
<dbReference type="EMBL" id="AGCU01092129">
    <property type="status" value="NOT_ANNOTATED_CDS"/>
    <property type="molecule type" value="Genomic_DNA"/>
</dbReference>
<dbReference type="InterPro" id="IPR033992">
    <property type="entry name" value="NKR-like_CTLD"/>
</dbReference>
<reference evidence="6" key="1">
    <citation type="submission" date="2011-10" db="EMBL/GenBank/DDBJ databases">
        <authorList>
            <consortium name="Soft-shell Turtle Genome Consortium"/>
        </authorList>
    </citation>
    <scope>NUCLEOTIDE SEQUENCE [LARGE SCALE GENOMIC DNA]</scope>
    <source>
        <strain evidence="6">Daiwa-1</strain>
    </source>
</reference>
<dbReference type="SUPFAM" id="SSF56436">
    <property type="entry name" value="C-type lectin-like"/>
    <property type="match status" value="1"/>
</dbReference>
<dbReference type="Proteomes" id="UP000007267">
    <property type="component" value="Unassembled WGS sequence"/>
</dbReference>
<feature type="domain" description="C-type lectin" evidence="4">
    <location>
        <begin position="68"/>
        <end position="173"/>
    </location>
</feature>
<evidence type="ECO:0000256" key="2">
    <source>
        <dbReference type="ARBA" id="ARBA00022734"/>
    </source>
</evidence>
<reference evidence="6" key="2">
    <citation type="journal article" date="2013" name="Nat. Genet.">
        <title>The draft genomes of soft-shell turtle and green sea turtle yield insights into the development and evolution of the turtle-specific body plan.</title>
        <authorList>
            <person name="Wang Z."/>
            <person name="Pascual-Anaya J."/>
            <person name="Zadissa A."/>
            <person name="Li W."/>
            <person name="Niimura Y."/>
            <person name="Huang Z."/>
            <person name="Li C."/>
            <person name="White S."/>
            <person name="Xiong Z."/>
            <person name="Fang D."/>
            <person name="Wang B."/>
            <person name="Ming Y."/>
            <person name="Chen Y."/>
            <person name="Zheng Y."/>
            <person name="Kuraku S."/>
            <person name="Pignatelli M."/>
            <person name="Herrero J."/>
            <person name="Beal K."/>
            <person name="Nozawa M."/>
            <person name="Li Q."/>
            <person name="Wang J."/>
            <person name="Zhang H."/>
            <person name="Yu L."/>
            <person name="Shigenobu S."/>
            <person name="Wang J."/>
            <person name="Liu J."/>
            <person name="Flicek P."/>
            <person name="Searle S."/>
            <person name="Wang J."/>
            <person name="Kuratani S."/>
            <person name="Yin Y."/>
            <person name="Aken B."/>
            <person name="Zhang G."/>
            <person name="Irie N."/>
        </authorList>
    </citation>
    <scope>NUCLEOTIDE SEQUENCE [LARGE SCALE GENOMIC DNA]</scope>
    <source>
        <strain evidence="6">Daiwa-1</strain>
    </source>
</reference>
<proteinExistence type="predicted"/>
<dbReference type="Pfam" id="PF00059">
    <property type="entry name" value="Lectin_C"/>
    <property type="match status" value="1"/>
</dbReference>
<dbReference type="InterPro" id="IPR016187">
    <property type="entry name" value="CTDL_fold"/>
</dbReference>
<accession>K7G0U6</accession>
<evidence type="ECO:0000256" key="1">
    <source>
        <dbReference type="ARBA" id="ARBA00004401"/>
    </source>
</evidence>
<dbReference type="Gene3D" id="3.10.100.10">
    <property type="entry name" value="Mannose-Binding Protein A, subunit A"/>
    <property type="match status" value="1"/>
</dbReference>
<keyword evidence="6" id="KW-1185">Reference proteome</keyword>
<dbReference type="GeneTree" id="ENSGT00940000162705"/>
<evidence type="ECO:0000259" key="4">
    <source>
        <dbReference type="PROSITE" id="PS50041"/>
    </source>
</evidence>
<dbReference type="CDD" id="cd03593">
    <property type="entry name" value="CLECT_NK_receptors_like"/>
    <property type="match status" value="1"/>
</dbReference>
<dbReference type="HOGENOM" id="CLU_049894_8_4_1"/>
<reference evidence="5" key="3">
    <citation type="submission" date="2025-08" db="UniProtKB">
        <authorList>
            <consortium name="Ensembl"/>
        </authorList>
    </citation>
    <scope>IDENTIFICATION</scope>
</reference>
<protein>
    <recommendedName>
        <fullName evidence="4">C-type lectin domain-containing protein</fullName>
    </recommendedName>
</protein>
<reference evidence="5" key="4">
    <citation type="submission" date="2025-09" db="UniProtKB">
        <authorList>
            <consortium name="Ensembl"/>
        </authorList>
    </citation>
    <scope>IDENTIFICATION</scope>
</reference>
<dbReference type="GO" id="GO:0030246">
    <property type="term" value="F:carbohydrate binding"/>
    <property type="evidence" value="ECO:0007669"/>
    <property type="project" value="UniProtKB-KW"/>
</dbReference>
<dbReference type="PANTHER" id="PTHR45710">
    <property type="entry name" value="C-TYPE LECTIN DOMAIN-CONTAINING PROTEIN 180"/>
    <property type="match status" value="1"/>
</dbReference>
<keyword evidence="3" id="KW-0812">Transmembrane</keyword>
<dbReference type="OMA" id="CAYLDER"/>
<dbReference type="eggNOG" id="KOG4297">
    <property type="taxonomic scope" value="Eukaryota"/>
</dbReference>
<dbReference type="InterPro" id="IPR001304">
    <property type="entry name" value="C-type_lectin-like"/>
</dbReference>